<accession>A0A9X2LB70</accession>
<proteinExistence type="predicted"/>
<dbReference type="Proteomes" id="UP001142610">
    <property type="component" value="Unassembled WGS sequence"/>
</dbReference>
<evidence type="ECO:0000313" key="2">
    <source>
        <dbReference type="Proteomes" id="UP001142610"/>
    </source>
</evidence>
<evidence type="ECO:0000313" key="1">
    <source>
        <dbReference type="EMBL" id="MCQ8186520.1"/>
    </source>
</evidence>
<reference evidence="1" key="1">
    <citation type="submission" date="2022-07" db="EMBL/GenBank/DDBJ databases">
        <title>Parvularcula maris sp. nov., an algicidal bacterium isolated from seawater.</title>
        <authorList>
            <person name="Li F."/>
        </authorList>
    </citation>
    <scope>NUCLEOTIDE SEQUENCE</scope>
    <source>
        <strain evidence="1">BGMRC 0090</strain>
    </source>
</reference>
<protein>
    <submittedName>
        <fullName evidence="1">Uncharacterized protein</fullName>
    </submittedName>
</protein>
<dbReference type="AlphaFoldDB" id="A0A9X2LB70"/>
<sequence length="262" mass="28045">DGLNWYAYVGGDAVNKTDPTGTVKCTGSRIERDDCSSFPGTDANGNYLAGEIWGSGGGSSGPRGGRTNGGNRSANVAYCDGNGSICTDPVQVATRSAWVDCFRSGATTAGLTANWFLGRGPSAYYYNGDHTITRDLASSHRMDQLRCEFSKKLDDGLGSTYTNFRGEFGAGLFGTYKSEYFEANTFGEHFVGSFTGSAYVHNGQAHYTLFNRSSFRSFAYGVAPAWGRSSGGFLGTGMHAPMSNIEQYFSWSEPVPNGSTCR</sequence>
<dbReference type="EMBL" id="JANIBC010000020">
    <property type="protein sequence ID" value="MCQ8186520.1"/>
    <property type="molecule type" value="Genomic_DNA"/>
</dbReference>
<name>A0A9X2LB70_9PROT</name>
<gene>
    <name evidence="1" type="ORF">NOG11_14145</name>
</gene>
<organism evidence="1 2">
    <name type="scientific">Parvularcula maris</name>
    <dbReference type="NCBI Taxonomy" id="2965077"/>
    <lineage>
        <taxon>Bacteria</taxon>
        <taxon>Pseudomonadati</taxon>
        <taxon>Pseudomonadota</taxon>
        <taxon>Alphaproteobacteria</taxon>
        <taxon>Parvularculales</taxon>
        <taxon>Parvularculaceae</taxon>
        <taxon>Parvularcula</taxon>
    </lineage>
</organism>
<comment type="caution">
    <text evidence="1">The sequence shown here is derived from an EMBL/GenBank/DDBJ whole genome shotgun (WGS) entry which is preliminary data.</text>
</comment>
<keyword evidence="2" id="KW-1185">Reference proteome</keyword>
<feature type="non-terminal residue" evidence="1">
    <location>
        <position position="1"/>
    </location>
</feature>